<evidence type="ECO:0000313" key="1">
    <source>
        <dbReference type="EMBL" id="GGF49484.1"/>
    </source>
</evidence>
<gene>
    <name evidence="1" type="ORF">GCM10011519_24290</name>
</gene>
<dbReference type="AlphaFoldDB" id="A0A917BLR9"/>
<evidence type="ECO:0008006" key="3">
    <source>
        <dbReference type="Google" id="ProtNLM"/>
    </source>
</evidence>
<reference evidence="1" key="2">
    <citation type="submission" date="2020-09" db="EMBL/GenBank/DDBJ databases">
        <authorList>
            <person name="Sun Q."/>
            <person name="Zhou Y."/>
        </authorList>
    </citation>
    <scope>NUCLEOTIDE SEQUENCE</scope>
    <source>
        <strain evidence="1">CGMCC 1.16067</strain>
    </source>
</reference>
<protein>
    <recommendedName>
        <fullName evidence="3">Oxidoreductase</fullName>
    </recommendedName>
</protein>
<name>A0A917BLR9_9ACTN</name>
<proteinExistence type="predicted"/>
<dbReference type="EMBL" id="BMKQ01000001">
    <property type="protein sequence ID" value="GGF49484.1"/>
    <property type="molecule type" value="Genomic_DNA"/>
</dbReference>
<evidence type="ECO:0000313" key="2">
    <source>
        <dbReference type="Proteomes" id="UP000649179"/>
    </source>
</evidence>
<dbReference type="Gene3D" id="1.10.3290.10">
    <property type="entry name" value="Fido-like domain"/>
    <property type="match status" value="1"/>
</dbReference>
<keyword evidence="2" id="KW-1185">Reference proteome</keyword>
<comment type="caution">
    <text evidence="1">The sequence shown here is derived from an EMBL/GenBank/DDBJ whole genome shotgun (WGS) entry which is preliminary data.</text>
</comment>
<sequence>MADPERAPDPLSWLLDLEGVPSGFAATRDGIDALLRDRGLRRTRPDQTAESLLRGAYASAVLAGSTSSSVEVGDGEGDEAAAAAVRVSTELLSLVPTMSSAPLQVLSRLHVLASGSGTGGRPVSGEAAGRMRDLARTLAAQTSAPALLVAALAHAEVATVRPFGSYDDLVARAVERLVLVARGVDPASLVVPEAGHLALRAEYESNLRAYASGTPNGLHAWLLYAAEAQSRGADSSPLVR</sequence>
<organism evidence="1 2">
    <name type="scientific">Marmoricola endophyticus</name>
    <dbReference type="NCBI Taxonomy" id="2040280"/>
    <lineage>
        <taxon>Bacteria</taxon>
        <taxon>Bacillati</taxon>
        <taxon>Actinomycetota</taxon>
        <taxon>Actinomycetes</taxon>
        <taxon>Propionibacteriales</taxon>
        <taxon>Nocardioidaceae</taxon>
        <taxon>Marmoricola</taxon>
    </lineage>
</organism>
<dbReference type="Proteomes" id="UP000649179">
    <property type="component" value="Unassembled WGS sequence"/>
</dbReference>
<dbReference type="RefSeq" id="WP_188780003.1">
    <property type="nucleotide sequence ID" value="NZ_BMKQ01000001.1"/>
</dbReference>
<dbReference type="InterPro" id="IPR036597">
    <property type="entry name" value="Fido-like_dom_sf"/>
</dbReference>
<accession>A0A917BLR9</accession>
<reference evidence="1" key="1">
    <citation type="journal article" date="2014" name="Int. J. Syst. Evol. Microbiol.">
        <title>Complete genome sequence of Corynebacterium casei LMG S-19264T (=DSM 44701T), isolated from a smear-ripened cheese.</title>
        <authorList>
            <consortium name="US DOE Joint Genome Institute (JGI-PGF)"/>
            <person name="Walter F."/>
            <person name="Albersmeier A."/>
            <person name="Kalinowski J."/>
            <person name="Ruckert C."/>
        </authorList>
    </citation>
    <scope>NUCLEOTIDE SEQUENCE</scope>
    <source>
        <strain evidence="1">CGMCC 1.16067</strain>
    </source>
</reference>